<accession>A0A1X7EPG3</accession>
<dbReference type="STRING" id="286727.SAMN02982917_1940"/>
<dbReference type="InterPro" id="IPR010985">
    <property type="entry name" value="Ribbon_hlx_hlx"/>
</dbReference>
<dbReference type="AlphaFoldDB" id="A0A1X7EPG3"/>
<dbReference type="SUPFAM" id="SSF143100">
    <property type="entry name" value="TTHA1013/TTHA0281-like"/>
    <property type="match status" value="1"/>
</dbReference>
<dbReference type="Gene3D" id="3.30.160.250">
    <property type="match status" value="1"/>
</dbReference>
<dbReference type="RefSeq" id="WP_085084572.1">
    <property type="nucleotide sequence ID" value="NZ_FXAK01000002.1"/>
</dbReference>
<dbReference type="InterPro" id="IPR051404">
    <property type="entry name" value="TA_system_antitoxin"/>
</dbReference>
<dbReference type="InterPro" id="IPR035069">
    <property type="entry name" value="TTHA1013/TTHA0281-like"/>
</dbReference>
<dbReference type="EMBL" id="FXAK01000002">
    <property type="protein sequence ID" value="SMF37547.1"/>
    <property type="molecule type" value="Genomic_DNA"/>
</dbReference>
<dbReference type="Pfam" id="PF15919">
    <property type="entry name" value="HicB_lk_antitox"/>
    <property type="match status" value="1"/>
</dbReference>
<name>A0A1X7EPG3_9PROT</name>
<dbReference type="OrthoDB" id="9807959at2"/>
<sequence>MKLDYPFTIRPLSEEDGGGYLIEFPDLPGCMSDGDSIEEALANGADAMHGWIEAMRAAGREIPPPSVADDGAFSGKWQQRVPKSLHRRLTERAGREGVSLNTLVVSLLSEGLGRRDGAGPDTKAPTN</sequence>
<reference evidence="2 3" key="1">
    <citation type="submission" date="2017-04" db="EMBL/GenBank/DDBJ databases">
        <authorList>
            <person name="Afonso C.L."/>
            <person name="Miller P.J."/>
            <person name="Scott M.A."/>
            <person name="Spackman E."/>
            <person name="Goraichik I."/>
            <person name="Dimitrov K.M."/>
            <person name="Suarez D.L."/>
            <person name="Swayne D.E."/>
        </authorList>
    </citation>
    <scope>NUCLEOTIDE SEQUENCE [LARGE SCALE GENOMIC DNA]</scope>
    <source>
        <strain evidence="2 3">A2P</strain>
    </source>
</reference>
<dbReference type="PANTHER" id="PTHR34504:SF2">
    <property type="entry name" value="UPF0150 PROTEIN SSL0259"/>
    <property type="match status" value="1"/>
</dbReference>
<dbReference type="PANTHER" id="PTHR34504">
    <property type="entry name" value="ANTITOXIN HICB"/>
    <property type="match status" value="1"/>
</dbReference>
<feature type="domain" description="HicB-like antitoxin of toxin-antitoxin system" evidence="1">
    <location>
        <begin position="5"/>
        <end position="80"/>
    </location>
</feature>
<gene>
    <name evidence="2" type="ORF">SAMN02982917_1940</name>
</gene>
<evidence type="ECO:0000259" key="1">
    <source>
        <dbReference type="Pfam" id="PF15919"/>
    </source>
</evidence>
<dbReference type="SUPFAM" id="SSF47598">
    <property type="entry name" value="Ribbon-helix-helix"/>
    <property type="match status" value="1"/>
</dbReference>
<dbReference type="InterPro" id="IPR031807">
    <property type="entry name" value="HicB-like"/>
</dbReference>
<proteinExistence type="predicted"/>
<protein>
    <submittedName>
        <fullName evidence="2">Antitoxin HicB</fullName>
    </submittedName>
</protein>
<dbReference type="GO" id="GO:0006355">
    <property type="term" value="P:regulation of DNA-templated transcription"/>
    <property type="evidence" value="ECO:0007669"/>
    <property type="project" value="InterPro"/>
</dbReference>
<organism evidence="2 3">
    <name type="scientific">Azospirillum oryzae</name>
    <dbReference type="NCBI Taxonomy" id="286727"/>
    <lineage>
        <taxon>Bacteria</taxon>
        <taxon>Pseudomonadati</taxon>
        <taxon>Pseudomonadota</taxon>
        <taxon>Alphaproteobacteria</taxon>
        <taxon>Rhodospirillales</taxon>
        <taxon>Azospirillaceae</taxon>
        <taxon>Azospirillum</taxon>
    </lineage>
</organism>
<evidence type="ECO:0000313" key="3">
    <source>
        <dbReference type="Proteomes" id="UP000192936"/>
    </source>
</evidence>
<dbReference type="Proteomes" id="UP000192936">
    <property type="component" value="Unassembled WGS sequence"/>
</dbReference>
<evidence type="ECO:0000313" key="2">
    <source>
        <dbReference type="EMBL" id="SMF37547.1"/>
    </source>
</evidence>